<evidence type="ECO:0000259" key="3">
    <source>
        <dbReference type="PROSITE" id="PS51192"/>
    </source>
</evidence>
<feature type="domain" description="Helicase C-terminal" evidence="4">
    <location>
        <begin position="1006"/>
        <end position="1174"/>
    </location>
</feature>
<dbReference type="GO" id="GO:0005524">
    <property type="term" value="F:ATP binding"/>
    <property type="evidence" value="ECO:0007669"/>
    <property type="project" value="UniProtKB-KW"/>
</dbReference>
<dbReference type="GO" id="GO:0006289">
    <property type="term" value="P:nucleotide-excision repair"/>
    <property type="evidence" value="ECO:0007669"/>
    <property type="project" value="TreeGrafter"/>
</dbReference>
<dbReference type="Proteomes" id="UP000192796">
    <property type="component" value="Unassembled WGS sequence"/>
</dbReference>
<comment type="caution">
    <text evidence="5">The sequence shown here is derived from an EMBL/GenBank/DDBJ whole genome shotgun (WGS) entry which is preliminary data.</text>
</comment>
<dbReference type="Gene3D" id="3.40.50.300">
    <property type="entry name" value="P-loop containing nucleotide triphosphate hydrolases"/>
    <property type="match status" value="2"/>
</dbReference>
<keyword evidence="2" id="KW-0067">ATP-binding</keyword>
<evidence type="ECO:0000313" key="6">
    <source>
        <dbReference type="Proteomes" id="UP000192796"/>
    </source>
</evidence>
<dbReference type="InterPro" id="IPR001650">
    <property type="entry name" value="Helicase_C-like"/>
</dbReference>
<dbReference type="PROSITE" id="PS51192">
    <property type="entry name" value="HELICASE_ATP_BIND_1"/>
    <property type="match status" value="1"/>
</dbReference>
<reference evidence="5 6" key="1">
    <citation type="submission" date="2016-03" db="EMBL/GenBank/DDBJ databases">
        <title>Niastella vici sp. nov., isolated from farmland soil.</title>
        <authorList>
            <person name="Chen L."/>
            <person name="Wang D."/>
            <person name="Yang S."/>
            <person name="Wang G."/>
        </authorList>
    </citation>
    <scope>NUCLEOTIDE SEQUENCE [LARGE SCALE GENOMIC DNA]</scope>
    <source>
        <strain evidence="5 6">DJ57</strain>
    </source>
</reference>
<evidence type="ECO:0000256" key="2">
    <source>
        <dbReference type="ARBA" id="ARBA00022840"/>
    </source>
</evidence>
<dbReference type="Pfam" id="PF00271">
    <property type="entry name" value="Helicase_C"/>
    <property type="match status" value="1"/>
</dbReference>
<proteinExistence type="predicted"/>
<sequence>MNNAFEIWRQLRDIYLKYLDTGIPLRYEKLEEERRKLLSEPDAICKELIIELVPRYKELCTLDEACRKIGLDTRFAAFARRGLFTDKNGEESKIYEHQYEALDQAIGQRKHIIATTGTGSGKTECFLFPLIYDIFHEKLHRKTGCHPAMRGLILYPLNALAEDQMRRLRKGLSGGDCVNYLDTHLEGRRISFGRYTGITLIAGRRNDGNKAILKKALAQLKEEWKNVKKIAAEKDDNEYLYDHPNMDEGVHAEYLDRWTMQDTPPDILITNYSMLNIMLMRKQEHNIFDQTREWLQSDPKNVFHLVVDELHSYRGTSGTEVAYLLKLLLVRLGLTPDSSQVQFLCSSASMQKTERTKKFITGFFGLQEADYEKFALINDKQQEDNCTYPYLKNLDEYIGLKDPAVTDQTIEELFSRDQILQRLRQTVRKATECREIANRLFDNCDEAGDAFEGLLIGLSRLKNEKKDARQPIRAHYFFRNIEGLWACTNPGCHEVDNGYKYEGRPIGKLYRRPRVLCKCGSVVLEVLICRQCGELYLGGWENTEDSKGKSLLVEKNIFRENPSFHTLYPFNDLEYEADKNDQWKKCAFDHRTGAFSISLMGKNLMYKPKSGYSSVYPNHCYNCDYTEKNVESGGLTPVYRHSTGVQKINQIMADSLIRMIRLYFTDHPSPKVVLFSDSRSAAAKLSAGIEWDHYRDIMRAVLLNSLDSGSVEKDILKKYFYKESLNAFKASLTPEETQVFKEVIPNHRIYSDVYRKIINYEMWEDEHDKKEIMQFFQNKNTVKLNSIENVVIDQLFQTGINPGGPSPLINQDWVKNYDFSGNTFSPIHEGAIEMTLHNSIIKAAKNEILINAFSHNKRSLESLVQGKIMASADFGNERIQEFINACIRILGETWRIKGVFKESADGFPNKLWKYARKVFNFSRWDFPERESEAIIEFLCKNNIIDSKTNRLLTGKGLVFTPAHAGDPAWICATCGTTHLHSSAGYCINCNARLPDSVSLNEENIRNLNNYYIYISSLSREHGFSRLHCEELSGQTDKEHARKRQRLFQGRILDGEEAKVEEIDLLSVTTTMEAGVDIGSLSAVMMGNVPPQRFNYQQRVGRAGRRGMPLSLALTIAKGNSHDQTHYIQSHRMVSSIPPDPYLELERPEIFLRMLNKEVLRCAFGNIDLQGDDLTDNVHGELGKTEAWFYHKDTVQHWINEHKATILQLISQLRKGTYINDDNEVLYCRLQGELVNKISEVVSSKEYTQVALSERLANAGHLPMFGFPTRARILYQNEPGSYPPENVIDRNLEIAIAEFAPGSEVIKDKSILMPVGFVHYVPVSGRRRPDEADGRGVLPDGLHKCINPDCNTIYGKIEEGIPCKVCGGELERINACSPLGFCLEYGVKPDDFDGKIEWSSRTGQVSLDPNSKLNHEIPIQNIWIRSNKVPDDGIVHQINDNNGNLFKLGQIPGTKRWVVKNLLKLPPQRLLHEDDYVLVASRHTGVITLSIDTVPSFCELEPKNPYHKAAFLSWAFLVRKAICDKLDIETKELDVGYRIAPKSLKLEAYIVEKADNGAGYCNYLNGSTDLEISKEVFIRSLLPNGNVYEQILMLNEHELNCTSSCYDCLRDYYNQPYHSLLNWRIALDLAAMADCKDVLLDFSARHWHGYINNVLLATLEQKLNGTRDMVNGNYLINAGKDVYLVTHPFWSNDKKDSVRKLFNYPLKELNIMDAIVKTRY</sequence>
<keyword evidence="6" id="KW-1185">Reference proteome</keyword>
<dbReference type="InterPro" id="IPR014001">
    <property type="entry name" value="Helicase_ATP-bd"/>
</dbReference>
<dbReference type="SMART" id="SM00487">
    <property type="entry name" value="DEXDc"/>
    <property type="match status" value="1"/>
</dbReference>
<dbReference type="GO" id="GO:0043138">
    <property type="term" value="F:3'-5' DNA helicase activity"/>
    <property type="evidence" value="ECO:0007669"/>
    <property type="project" value="TreeGrafter"/>
</dbReference>
<name>A0A1V9FX54_9BACT</name>
<protein>
    <recommendedName>
        <fullName evidence="7">DEAD/DEAH box helicase</fullName>
    </recommendedName>
</protein>
<dbReference type="GO" id="GO:0036297">
    <property type="term" value="P:interstrand cross-link repair"/>
    <property type="evidence" value="ECO:0007669"/>
    <property type="project" value="TreeGrafter"/>
</dbReference>
<dbReference type="InterPro" id="IPR011545">
    <property type="entry name" value="DEAD/DEAH_box_helicase_dom"/>
</dbReference>
<dbReference type="SMART" id="SM00490">
    <property type="entry name" value="HELICc"/>
    <property type="match status" value="1"/>
</dbReference>
<dbReference type="PANTHER" id="PTHR47957:SF3">
    <property type="entry name" value="ATP-DEPENDENT HELICASE HRQ1"/>
    <property type="match status" value="1"/>
</dbReference>
<evidence type="ECO:0000256" key="1">
    <source>
        <dbReference type="ARBA" id="ARBA00022741"/>
    </source>
</evidence>
<dbReference type="PROSITE" id="PS51194">
    <property type="entry name" value="HELICASE_CTER"/>
    <property type="match status" value="1"/>
</dbReference>
<dbReference type="InterPro" id="IPR027417">
    <property type="entry name" value="P-loop_NTPase"/>
</dbReference>
<dbReference type="GO" id="GO:0003676">
    <property type="term" value="F:nucleic acid binding"/>
    <property type="evidence" value="ECO:0007669"/>
    <property type="project" value="InterPro"/>
</dbReference>
<dbReference type="EMBL" id="LVYD01000048">
    <property type="protein sequence ID" value="OQP62904.1"/>
    <property type="molecule type" value="Genomic_DNA"/>
</dbReference>
<organism evidence="5 6">
    <name type="scientific">Niastella vici</name>
    <dbReference type="NCBI Taxonomy" id="1703345"/>
    <lineage>
        <taxon>Bacteria</taxon>
        <taxon>Pseudomonadati</taxon>
        <taxon>Bacteroidota</taxon>
        <taxon>Chitinophagia</taxon>
        <taxon>Chitinophagales</taxon>
        <taxon>Chitinophagaceae</taxon>
        <taxon>Niastella</taxon>
    </lineage>
</organism>
<dbReference type="Pfam" id="PF00270">
    <property type="entry name" value="DEAD"/>
    <property type="match status" value="1"/>
</dbReference>
<evidence type="ECO:0000313" key="5">
    <source>
        <dbReference type="EMBL" id="OQP62904.1"/>
    </source>
</evidence>
<dbReference type="STRING" id="1703345.A3860_26715"/>
<accession>A0A1V9FX54</accession>
<evidence type="ECO:0000259" key="4">
    <source>
        <dbReference type="PROSITE" id="PS51194"/>
    </source>
</evidence>
<gene>
    <name evidence="5" type="ORF">A3860_26715</name>
</gene>
<dbReference type="PANTHER" id="PTHR47957">
    <property type="entry name" value="ATP-DEPENDENT HELICASE HRQ1"/>
    <property type="match status" value="1"/>
</dbReference>
<evidence type="ECO:0008006" key="7">
    <source>
        <dbReference type="Google" id="ProtNLM"/>
    </source>
</evidence>
<dbReference type="OrthoDB" id="9815222at2"/>
<keyword evidence="1" id="KW-0547">Nucleotide-binding</keyword>
<dbReference type="SUPFAM" id="SSF52540">
    <property type="entry name" value="P-loop containing nucleoside triphosphate hydrolases"/>
    <property type="match status" value="2"/>
</dbReference>
<dbReference type="RefSeq" id="WP_081148351.1">
    <property type="nucleotide sequence ID" value="NZ_LVYD01000048.1"/>
</dbReference>
<feature type="domain" description="Helicase ATP-binding" evidence="3">
    <location>
        <begin position="103"/>
        <end position="368"/>
    </location>
</feature>